<dbReference type="VEuPathDB" id="FungiDB:FUN_009128"/>
<reference evidence="2 3" key="2">
    <citation type="submission" date="2017-10" db="EMBL/GenBank/DDBJ databases">
        <title>Genome analyses suggest a sexual origin of heterokaryosis in a supposedly ancient asexual fungus.</title>
        <authorList>
            <person name="Corradi N."/>
            <person name="Sedzielewska K."/>
            <person name="Noel J."/>
            <person name="Charron P."/>
            <person name="Farinelli L."/>
            <person name="Marton T."/>
            <person name="Kruger M."/>
            <person name="Pelin A."/>
            <person name="Brachmann A."/>
            <person name="Corradi N."/>
        </authorList>
    </citation>
    <scope>NUCLEOTIDE SEQUENCE [LARGE SCALE GENOMIC DNA]</scope>
    <source>
        <strain evidence="2 3">A1</strain>
    </source>
</reference>
<accession>A0A2N0REX8</accession>
<evidence type="ECO:0000313" key="3">
    <source>
        <dbReference type="Proteomes" id="UP000232688"/>
    </source>
</evidence>
<comment type="caution">
    <text evidence="2">The sequence shown here is derived from an EMBL/GenBank/DDBJ whole genome shotgun (WGS) entry which is preliminary data.</text>
</comment>
<dbReference type="VEuPathDB" id="FungiDB:RhiirFUN_007931"/>
<dbReference type="AlphaFoldDB" id="A0A2N0REX8"/>
<dbReference type="PROSITE" id="PS50011">
    <property type="entry name" value="PROTEIN_KINASE_DOM"/>
    <property type="match status" value="1"/>
</dbReference>
<dbReference type="InterPro" id="IPR000719">
    <property type="entry name" value="Prot_kinase_dom"/>
</dbReference>
<name>A0A2N0REX8_9GLOM</name>
<feature type="domain" description="Protein kinase" evidence="1">
    <location>
        <begin position="84"/>
        <end position="376"/>
    </location>
</feature>
<dbReference type="SUPFAM" id="SSF56112">
    <property type="entry name" value="Protein kinase-like (PK-like)"/>
    <property type="match status" value="1"/>
</dbReference>
<dbReference type="GO" id="GO:0005524">
    <property type="term" value="F:ATP binding"/>
    <property type="evidence" value="ECO:0007669"/>
    <property type="project" value="InterPro"/>
</dbReference>
<dbReference type="PANTHER" id="PTHR44329">
    <property type="entry name" value="SERINE/THREONINE-PROTEIN KINASE TNNI3K-RELATED"/>
    <property type="match status" value="1"/>
</dbReference>
<sequence>MIPKLETLCENCRTIEWCKECKRYIYDSGPHICLACRGITRLLCNECENPNWLNWSSGNKIVDDFIKECNKPNEILKWIPYNQFSEITYLAKGGFGEIYKAKWKGDYDVALKKLYNSRNITMDFLNEVKNYIHCMESNGTNFETCFLIRFYGISYDPITQDFIMVAEYADNGNLKKCIMKPAEFTYRVVFYDVNLSSNENTIYHISRGLNIMHNSGLVHCDLHIGNILLKSVNHPGVDNSDGDLKISISDFGLCQPANISSSIKSSGIYGVIPYIAPEIFLGRQYTPASDIYSLGIIIWVIYSFEEPFNNRNHDATLILDIIRGLRPEISPKMGIPKYIMDLMEKCWDSDPKNRPTAQQIITTLENHKRGPNETFLANSHRKKYSLLKTMNLIDNHPGTCYTSRFLSFQRVKEHLAKLTLEDSGQNDLSLPTSINDDNIKDFEDKIIALPTLSNKSPSQIP</sequence>
<dbReference type="EMBL" id="LLXH01000933">
    <property type="protein sequence ID" value="PKC61836.1"/>
    <property type="molecule type" value="Genomic_DNA"/>
</dbReference>
<gene>
    <name evidence="2" type="ORF">RhiirA1_465963</name>
</gene>
<dbReference type="GO" id="GO:0004674">
    <property type="term" value="F:protein serine/threonine kinase activity"/>
    <property type="evidence" value="ECO:0007669"/>
    <property type="project" value="TreeGrafter"/>
</dbReference>
<dbReference type="Pfam" id="PF00069">
    <property type="entry name" value="Pkinase"/>
    <property type="match status" value="1"/>
</dbReference>
<dbReference type="InterPro" id="IPR011009">
    <property type="entry name" value="Kinase-like_dom_sf"/>
</dbReference>
<protein>
    <submittedName>
        <fullName evidence="2">Kinase-like protein</fullName>
    </submittedName>
</protein>
<keyword evidence="2" id="KW-0808">Transferase</keyword>
<dbReference type="InterPro" id="IPR051681">
    <property type="entry name" value="Ser/Thr_Kinases-Pseudokinases"/>
</dbReference>
<dbReference type="VEuPathDB" id="FungiDB:RhiirA1_465963"/>
<keyword evidence="2" id="KW-0418">Kinase</keyword>
<evidence type="ECO:0000259" key="1">
    <source>
        <dbReference type="PROSITE" id="PS50011"/>
    </source>
</evidence>
<organism evidence="2 3">
    <name type="scientific">Rhizophagus irregularis</name>
    <dbReference type="NCBI Taxonomy" id="588596"/>
    <lineage>
        <taxon>Eukaryota</taxon>
        <taxon>Fungi</taxon>
        <taxon>Fungi incertae sedis</taxon>
        <taxon>Mucoromycota</taxon>
        <taxon>Glomeromycotina</taxon>
        <taxon>Glomeromycetes</taxon>
        <taxon>Glomerales</taxon>
        <taxon>Glomeraceae</taxon>
        <taxon>Rhizophagus</taxon>
    </lineage>
</organism>
<evidence type="ECO:0000313" key="2">
    <source>
        <dbReference type="EMBL" id="PKC61836.1"/>
    </source>
</evidence>
<reference evidence="2 3" key="1">
    <citation type="submission" date="2017-10" db="EMBL/GenBank/DDBJ databases">
        <title>Extensive intraspecific genome diversity in a model arbuscular mycorrhizal fungus.</title>
        <authorList>
            <person name="Chen E.C.H."/>
            <person name="Morin E."/>
            <person name="Baudet D."/>
            <person name="Noel J."/>
            <person name="Ndikumana S."/>
            <person name="Charron P."/>
            <person name="St-Onge C."/>
            <person name="Giorgi J."/>
            <person name="Grigoriev I.V."/>
            <person name="Roux C."/>
            <person name="Martin F.M."/>
            <person name="Corradi N."/>
        </authorList>
    </citation>
    <scope>NUCLEOTIDE SEQUENCE [LARGE SCALE GENOMIC DNA]</scope>
    <source>
        <strain evidence="2 3">A1</strain>
    </source>
</reference>
<dbReference type="Gene3D" id="1.10.510.10">
    <property type="entry name" value="Transferase(Phosphotransferase) domain 1"/>
    <property type="match status" value="1"/>
</dbReference>
<proteinExistence type="predicted"/>
<dbReference type="Proteomes" id="UP000232688">
    <property type="component" value="Unassembled WGS sequence"/>
</dbReference>